<dbReference type="HOGENOM" id="CLU_1591834_0_0_7"/>
<evidence type="ECO:0000313" key="2">
    <source>
        <dbReference type="EMBL" id="EGJ49236.1"/>
    </source>
</evidence>
<evidence type="ECO:0008006" key="4">
    <source>
        <dbReference type="Google" id="ProtNLM"/>
    </source>
</evidence>
<dbReference type="PROSITE" id="PS00409">
    <property type="entry name" value="PROKAR_NTER_METHYL"/>
    <property type="match status" value="1"/>
</dbReference>
<feature type="transmembrane region" description="Helical" evidence="1">
    <location>
        <begin position="28"/>
        <end position="51"/>
    </location>
</feature>
<dbReference type="AlphaFoldDB" id="F3YUY6"/>
<keyword evidence="1" id="KW-0472">Membrane</keyword>
<dbReference type="Pfam" id="PF07963">
    <property type="entry name" value="N_methyl"/>
    <property type="match status" value="1"/>
</dbReference>
<dbReference type="InterPro" id="IPR045584">
    <property type="entry name" value="Pilin-like"/>
</dbReference>
<reference evidence="2 3" key="1">
    <citation type="journal article" date="2011" name="J. Bacteriol.">
        <title>Genome sequence of the mercury-methylating and pleomorphic Desulfovibrio africanus Strain Walvis Bay.</title>
        <authorList>
            <person name="Brown S.D."/>
            <person name="Wall J.D."/>
            <person name="Kucken A.M."/>
            <person name="Gilmour C.C."/>
            <person name="Podar M."/>
            <person name="Brandt C.C."/>
            <person name="Teshima H."/>
            <person name="Detter J.C."/>
            <person name="Han C.S."/>
            <person name="Land M.L."/>
            <person name="Lucas S."/>
            <person name="Han J."/>
            <person name="Pennacchio L."/>
            <person name="Nolan M."/>
            <person name="Pitluck S."/>
            <person name="Woyke T."/>
            <person name="Goodwin L."/>
            <person name="Palumbo A.V."/>
            <person name="Elias D.A."/>
        </authorList>
    </citation>
    <scope>NUCLEOTIDE SEQUENCE [LARGE SCALE GENOMIC DNA]</scope>
    <source>
        <strain evidence="2 3">Walvis Bay</strain>
    </source>
</reference>
<dbReference type="STRING" id="690850.Desaf_0888"/>
<evidence type="ECO:0000313" key="3">
    <source>
        <dbReference type="Proteomes" id="UP000007844"/>
    </source>
</evidence>
<organism evidence="2 3">
    <name type="scientific">Desulfocurvibacter africanus subsp. africanus str. Walvis Bay</name>
    <dbReference type="NCBI Taxonomy" id="690850"/>
    <lineage>
        <taxon>Bacteria</taxon>
        <taxon>Pseudomonadati</taxon>
        <taxon>Thermodesulfobacteriota</taxon>
        <taxon>Desulfovibrionia</taxon>
        <taxon>Desulfovibrionales</taxon>
        <taxon>Desulfovibrionaceae</taxon>
        <taxon>Desulfocurvibacter</taxon>
    </lineage>
</organism>
<dbReference type="Proteomes" id="UP000007844">
    <property type="component" value="Chromosome"/>
</dbReference>
<dbReference type="eggNOG" id="COG4969">
    <property type="taxonomic scope" value="Bacteria"/>
</dbReference>
<dbReference type="RefSeq" id="WP_014259056.1">
    <property type="nucleotide sequence ID" value="NC_016629.1"/>
</dbReference>
<keyword evidence="1" id="KW-0812">Transmembrane</keyword>
<protein>
    <recommendedName>
        <fullName evidence="4">Prepilin-type N-terminal cleavage/methylation domain-containing protein</fullName>
    </recommendedName>
</protein>
<dbReference type="NCBIfam" id="TIGR02532">
    <property type="entry name" value="IV_pilin_GFxxxE"/>
    <property type="match status" value="1"/>
</dbReference>
<name>F3YUY6_DESAF</name>
<dbReference type="InterPro" id="IPR012902">
    <property type="entry name" value="N_methyl_site"/>
</dbReference>
<dbReference type="KEGG" id="daf:Desaf_0888"/>
<dbReference type="SUPFAM" id="SSF54523">
    <property type="entry name" value="Pili subunits"/>
    <property type="match status" value="1"/>
</dbReference>
<dbReference type="EMBL" id="CP003221">
    <property type="protein sequence ID" value="EGJ49236.1"/>
    <property type="molecule type" value="Genomic_DNA"/>
</dbReference>
<accession>F3YUY6</accession>
<gene>
    <name evidence="2" type="ORF">Desaf_0888</name>
</gene>
<evidence type="ECO:0000256" key="1">
    <source>
        <dbReference type="SAM" id="Phobius"/>
    </source>
</evidence>
<keyword evidence="1" id="KW-1133">Transmembrane helix</keyword>
<proteinExistence type="predicted"/>
<sequence length="167" mass="17859">MKSVISTDCTCRSARRSLPRFTSATSGGFTLVEMIVTLTITALAATMLFTFMGPAVTRSHEPVDRLDADMALATVAANVRMRYVALGTPGDTAWDNFTDGLGAEGSDQNNTYGAYTVVQKRWITFDTSGIEVDLTGNTGHAAYGKFLKLIIDNGGQPLVLLLSRQGA</sequence>
<keyword evidence="3" id="KW-1185">Reference proteome</keyword>